<keyword evidence="3" id="KW-0808">Transferase</keyword>
<evidence type="ECO:0000256" key="12">
    <source>
        <dbReference type="ARBA" id="ARBA00060592"/>
    </source>
</evidence>
<protein>
    <submittedName>
        <fullName evidence="17">Lipoprotein-anchoring transpeptidase ErfK/SrfK</fullName>
    </submittedName>
</protein>
<evidence type="ECO:0000256" key="4">
    <source>
        <dbReference type="ARBA" id="ARBA00022729"/>
    </source>
</evidence>
<keyword evidence="5 13" id="KW-0133">Cell shape</keyword>
<dbReference type="AlphaFoldDB" id="A0A7W4Z058"/>
<feature type="signal peptide" evidence="15">
    <location>
        <begin position="1"/>
        <end position="22"/>
    </location>
</feature>
<evidence type="ECO:0000256" key="8">
    <source>
        <dbReference type="ARBA" id="ARBA00023139"/>
    </source>
</evidence>
<gene>
    <name evidence="17" type="ORF">FHU40_000227</name>
</gene>
<dbReference type="Gene3D" id="2.60.40.3780">
    <property type="match status" value="1"/>
</dbReference>
<feature type="active site" description="Proton donor/acceptor" evidence="13">
    <location>
        <position position="329"/>
    </location>
</feature>
<evidence type="ECO:0000256" key="2">
    <source>
        <dbReference type="ARBA" id="ARBA00022475"/>
    </source>
</evidence>
<dbReference type="GO" id="GO:0071555">
    <property type="term" value="P:cell wall organization"/>
    <property type="evidence" value="ECO:0007669"/>
    <property type="project" value="UniProtKB-UniRule"/>
</dbReference>
<dbReference type="Proteomes" id="UP000589626">
    <property type="component" value="Unassembled WGS sequence"/>
</dbReference>
<feature type="active site" description="Nucleophile" evidence="13">
    <location>
        <position position="347"/>
    </location>
</feature>
<dbReference type="GO" id="GO:0071972">
    <property type="term" value="F:peptidoglycan L,D-transpeptidase activity"/>
    <property type="evidence" value="ECO:0007669"/>
    <property type="project" value="TreeGrafter"/>
</dbReference>
<dbReference type="PANTHER" id="PTHR30582:SF2">
    <property type="entry name" value="L,D-TRANSPEPTIDASE YCIB-RELATED"/>
    <property type="match status" value="1"/>
</dbReference>
<evidence type="ECO:0000313" key="18">
    <source>
        <dbReference type="Proteomes" id="UP000589626"/>
    </source>
</evidence>
<keyword evidence="9 17" id="KW-0449">Lipoprotein</keyword>
<dbReference type="EMBL" id="JACHWR010000001">
    <property type="protein sequence ID" value="MBB3040426.1"/>
    <property type="molecule type" value="Genomic_DNA"/>
</dbReference>
<dbReference type="PANTHER" id="PTHR30582">
    <property type="entry name" value="L,D-TRANSPEPTIDASE"/>
    <property type="match status" value="1"/>
</dbReference>
<evidence type="ECO:0000256" key="5">
    <source>
        <dbReference type="ARBA" id="ARBA00022960"/>
    </source>
</evidence>
<dbReference type="GO" id="GO:0005576">
    <property type="term" value="C:extracellular region"/>
    <property type="evidence" value="ECO:0007669"/>
    <property type="project" value="TreeGrafter"/>
</dbReference>
<dbReference type="Gene3D" id="2.40.440.10">
    <property type="entry name" value="L,D-transpeptidase catalytic domain-like"/>
    <property type="match status" value="1"/>
</dbReference>
<dbReference type="CDD" id="cd16913">
    <property type="entry name" value="YkuD_like"/>
    <property type="match status" value="1"/>
</dbReference>
<name>A0A7W4Z058_9ACTN</name>
<organism evidence="17 18">
    <name type="scientific">Nocardioides soli</name>
    <dbReference type="NCBI Taxonomy" id="1036020"/>
    <lineage>
        <taxon>Bacteria</taxon>
        <taxon>Bacillati</taxon>
        <taxon>Actinomycetota</taxon>
        <taxon>Actinomycetes</taxon>
        <taxon>Propionibacteriales</taxon>
        <taxon>Nocardioidaceae</taxon>
        <taxon>Nocardioides</taxon>
    </lineage>
</organism>
<keyword evidence="18" id="KW-1185">Reference proteome</keyword>
<keyword evidence="2" id="KW-1003">Cell membrane</keyword>
<evidence type="ECO:0000256" key="11">
    <source>
        <dbReference type="ARBA" id="ARBA00023316"/>
    </source>
</evidence>
<keyword evidence="7" id="KW-0472">Membrane</keyword>
<evidence type="ECO:0000256" key="1">
    <source>
        <dbReference type="ARBA" id="ARBA00004752"/>
    </source>
</evidence>
<dbReference type="Pfam" id="PF17964">
    <property type="entry name" value="Big_10"/>
    <property type="match status" value="1"/>
</dbReference>
<dbReference type="GO" id="GO:0018104">
    <property type="term" value="P:peptidoglycan-protein cross-linking"/>
    <property type="evidence" value="ECO:0007669"/>
    <property type="project" value="TreeGrafter"/>
</dbReference>
<comment type="caution">
    <text evidence="17">The sequence shown here is derived from an EMBL/GenBank/DDBJ whole genome shotgun (WGS) entry which is preliminary data.</text>
</comment>
<evidence type="ECO:0000256" key="7">
    <source>
        <dbReference type="ARBA" id="ARBA00023136"/>
    </source>
</evidence>
<evidence type="ECO:0000256" key="14">
    <source>
        <dbReference type="SAM" id="MobiDB-lite"/>
    </source>
</evidence>
<dbReference type="PROSITE" id="PS52029">
    <property type="entry name" value="LD_TPASE"/>
    <property type="match status" value="1"/>
</dbReference>
<evidence type="ECO:0000256" key="3">
    <source>
        <dbReference type="ARBA" id="ARBA00022679"/>
    </source>
</evidence>
<keyword evidence="8" id="KW-0564">Palmitate</keyword>
<evidence type="ECO:0000256" key="9">
    <source>
        <dbReference type="ARBA" id="ARBA00023288"/>
    </source>
</evidence>
<dbReference type="PROSITE" id="PS51257">
    <property type="entry name" value="PROKAR_LIPOPROTEIN"/>
    <property type="match status" value="1"/>
</dbReference>
<keyword evidence="4 15" id="KW-0732">Signal</keyword>
<evidence type="ECO:0000256" key="6">
    <source>
        <dbReference type="ARBA" id="ARBA00022984"/>
    </source>
</evidence>
<feature type="chain" id="PRO_5030543079" evidence="15">
    <location>
        <begin position="23"/>
        <end position="400"/>
    </location>
</feature>
<dbReference type="UniPathway" id="UPA00219"/>
<dbReference type="GO" id="GO:0016746">
    <property type="term" value="F:acyltransferase activity"/>
    <property type="evidence" value="ECO:0007669"/>
    <property type="project" value="UniProtKB-KW"/>
</dbReference>
<proteinExistence type="predicted"/>
<dbReference type="InterPro" id="IPR041280">
    <property type="entry name" value="Big_10"/>
</dbReference>
<dbReference type="Gene3D" id="2.60.40.3710">
    <property type="match status" value="1"/>
</dbReference>
<feature type="domain" description="L,D-TPase catalytic" evidence="16">
    <location>
        <begin position="246"/>
        <end position="371"/>
    </location>
</feature>
<reference evidence="17 18" key="1">
    <citation type="submission" date="2020-08" db="EMBL/GenBank/DDBJ databases">
        <title>Sequencing the genomes of 1000 actinobacteria strains.</title>
        <authorList>
            <person name="Klenk H.-P."/>
        </authorList>
    </citation>
    <scope>NUCLEOTIDE SEQUENCE [LARGE SCALE GENOMIC DNA]</scope>
    <source>
        <strain evidence="17 18">DSM 105498</strain>
    </source>
</reference>
<feature type="region of interest" description="Disordered" evidence="14">
    <location>
        <begin position="33"/>
        <end position="62"/>
    </location>
</feature>
<sequence length="400" mass="42598">MSRTRLTGAVALLLLASGGLSACNTDDVPGASAVAGGDTSAAEPTPDATPFRVTSSVQRGASDVPVDTELTVTASSGTISSVQATSPAGDVAGKVSSDGTSWRATARLEPGTTYVVKASGQSAAGDQATRRLSFSTQSLTLDEQTYASVAPLDGETVGVGMPVIVRFDLPVTDRAAFEKHMTVTSTPAQPGTWHWLSDNEAHWRPKKYWRAGTDVHVDVDVNSVPAGNGIYGQESRQLDFHVGDAHIYRVDARTHQMKVFSNGKLLRTIPITTGKQPDFTTRSGVKVIMEKFESKDMNSETVGITGAEAYNIAGVKWAMRVTNSGEFIHAAPWSVGSQGYANVSHGCTGMSTENAAWLYAMSRRGDVVDYTGTDRPMTLDNGYGDWNESFREYRQGSALA</sequence>
<keyword evidence="6 13" id="KW-0573">Peptidoglycan synthesis</keyword>
<dbReference type="InterPro" id="IPR050979">
    <property type="entry name" value="LD-transpeptidase"/>
</dbReference>
<dbReference type="GO" id="GO:0008360">
    <property type="term" value="P:regulation of cell shape"/>
    <property type="evidence" value="ECO:0007669"/>
    <property type="project" value="UniProtKB-UniRule"/>
</dbReference>
<dbReference type="InterPro" id="IPR005490">
    <property type="entry name" value="LD_TPept_cat_dom"/>
</dbReference>
<evidence type="ECO:0000256" key="13">
    <source>
        <dbReference type="PROSITE-ProRule" id="PRU01373"/>
    </source>
</evidence>
<keyword evidence="11 13" id="KW-0961">Cell wall biogenesis/degradation</keyword>
<evidence type="ECO:0000256" key="10">
    <source>
        <dbReference type="ARBA" id="ARBA00023315"/>
    </source>
</evidence>
<accession>A0A7W4Z058</accession>
<dbReference type="CDD" id="cd13432">
    <property type="entry name" value="LDT_IgD_like_2"/>
    <property type="match status" value="1"/>
</dbReference>
<dbReference type="Pfam" id="PF03734">
    <property type="entry name" value="YkuD"/>
    <property type="match status" value="1"/>
</dbReference>
<comment type="pathway">
    <text evidence="1 13">Cell wall biogenesis; peptidoglycan biosynthesis.</text>
</comment>
<dbReference type="FunFam" id="2.40.440.10:FF:000005">
    <property type="entry name" value="L,D-transpeptidase 2"/>
    <property type="match status" value="1"/>
</dbReference>
<keyword evidence="10" id="KW-0012">Acyltransferase</keyword>
<dbReference type="InterPro" id="IPR038063">
    <property type="entry name" value="Transpep_catalytic_dom"/>
</dbReference>
<evidence type="ECO:0000256" key="15">
    <source>
        <dbReference type="SAM" id="SignalP"/>
    </source>
</evidence>
<evidence type="ECO:0000259" key="16">
    <source>
        <dbReference type="PROSITE" id="PS52029"/>
    </source>
</evidence>
<comment type="pathway">
    <text evidence="12">Glycan biosynthesis.</text>
</comment>
<evidence type="ECO:0000313" key="17">
    <source>
        <dbReference type="EMBL" id="MBB3040426.1"/>
    </source>
</evidence>
<dbReference type="SUPFAM" id="SSF141523">
    <property type="entry name" value="L,D-transpeptidase catalytic domain-like"/>
    <property type="match status" value="1"/>
</dbReference>